<gene>
    <name evidence="8" type="ORF">AMPC_37770</name>
</gene>
<dbReference type="InterPro" id="IPR007197">
    <property type="entry name" value="rSAM"/>
</dbReference>
<accession>A0ABM7XFN7</accession>
<evidence type="ECO:0000256" key="3">
    <source>
        <dbReference type="ARBA" id="ARBA00022691"/>
    </source>
</evidence>
<keyword evidence="2" id="KW-0004">4Fe-4S</keyword>
<evidence type="ECO:0000313" key="8">
    <source>
        <dbReference type="EMBL" id="BDG10664.1"/>
    </source>
</evidence>
<dbReference type="SFLD" id="SFLDG01387">
    <property type="entry name" value="BtrN-like_SPASM_domain_contain"/>
    <property type="match status" value="1"/>
</dbReference>
<dbReference type="InterPro" id="IPR013785">
    <property type="entry name" value="Aldolase_TIM"/>
</dbReference>
<organism evidence="8 9">
    <name type="scientific">Anaeromyxobacter paludicola</name>
    <dbReference type="NCBI Taxonomy" id="2918171"/>
    <lineage>
        <taxon>Bacteria</taxon>
        <taxon>Pseudomonadati</taxon>
        <taxon>Myxococcota</taxon>
        <taxon>Myxococcia</taxon>
        <taxon>Myxococcales</taxon>
        <taxon>Cystobacterineae</taxon>
        <taxon>Anaeromyxobacteraceae</taxon>
        <taxon>Anaeromyxobacter</taxon>
    </lineage>
</organism>
<name>A0ABM7XFN7_9BACT</name>
<keyword evidence="6" id="KW-0411">Iron-sulfur</keyword>
<evidence type="ECO:0000313" key="9">
    <source>
        <dbReference type="Proteomes" id="UP001162734"/>
    </source>
</evidence>
<dbReference type="EMBL" id="AP025592">
    <property type="protein sequence ID" value="BDG10664.1"/>
    <property type="molecule type" value="Genomic_DNA"/>
</dbReference>
<dbReference type="CDD" id="cd01335">
    <property type="entry name" value="Radical_SAM"/>
    <property type="match status" value="1"/>
</dbReference>
<proteinExistence type="predicted"/>
<evidence type="ECO:0000256" key="5">
    <source>
        <dbReference type="ARBA" id="ARBA00023004"/>
    </source>
</evidence>
<keyword evidence="4" id="KW-0479">Metal-binding</keyword>
<sequence length="362" mass="38117">MSVIAEGLSIPGTRRMMPLPMRVDGVEEGGPWRMTFVTSPDDCNLACDMCPGHSPLGPGPRRPPRRLDAGLVLAVLAERAGSPLREVIPSTMGEPLLWSGLAALASACAAAGPRLNVTTNGTFPGRGARGWAALLAPVTRDLKLSWNGATAATAERLMAGLRFEEAVAAVREFLEVRDAVAAAGGSRCRVSFQVTAQEENVAELPEIVRLAARLGVERVKLNHLQPRLPGLSARALSRDEAGRARWNEAVRRCRAAAAEAELPGGGRVLLENAVEWPAAGAPAPEPGPCPFLGREAWVLADGAFAPCPHPAAAEGALGRFGDVSTSTVGELWRGAALATLRASYRDHPICRECSFRRPGGAS</sequence>
<evidence type="ECO:0000259" key="7">
    <source>
        <dbReference type="PROSITE" id="PS51918"/>
    </source>
</evidence>
<dbReference type="PANTHER" id="PTHR11228:SF7">
    <property type="entry name" value="PQQA PEPTIDE CYCLASE"/>
    <property type="match status" value="1"/>
</dbReference>
<dbReference type="Proteomes" id="UP001162734">
    <property type="component" value="Chromosome"/>
</dbReference>
<dbReference type="SFLD" id="SFLDS00029">
    <property type="entry name" value="Radical_SAM"/>
    <property type="match status" value="1"/>
</dbReference>
<dbReference type="SFLD" id="SFLDG01067">
    <property type="entry name" value="SPASM/twitch_domain_containing"/>
    <property type="match status" value="1"/>
</dbReference>
<dbReference type="SUPFAM" id="SSF102114">
    <property type="entry name" value="Radical SAM enzymes"/>
    <property type="match status" value="1"/>
</dbReference>
<dbReference type="InterPro" id="IPR050377">
    <property type="entry name" value="Radical_SAM_PqqE_MftC-like"/>
</dbReference>
<keyword evidence="9" id="KW-1185">Reference proteome</keyword>
<dbReference type="InterPro" id="IPR058240">
    <property type="entry name" value="rSAM_sf"/>
</dbReference>
<keyword evidence="5" id="KW-0408">Iron</keyword>
<evidence type="ECO:0000256" key="4">
    <source>
        <dbReference type="ARBA" id="ARBA00022723"/>
    </source>
</evidence>
<dbReference type="Pfam" id="PF04055">
    <property type="entry name" value="Radical_SAM"/>
    <property type="match status" value="1"/>
</dbReference>
<reference evidence="9" key="1">
    <citation type="journal article" date="2022" name="Int. J. Syst. Evol. Microbiol.">
        <title>Anaeromyxobacter oryzae sp. nov., Anaeromyxobacter diazotrophicus sp. nov. and Anaeromyxobacter paludicola sp. nov., isolated from paddy soils.</title>
        <authorList>
            <person name="Itoh H."/>
            <person name="Xu Z."/>
            <person name="Mise K."/>
            <person name="Masuda Y."/>
            <person name="Ushijima N."/>
            <person name="Hayakawa C."/>
            <person name="Shiratori Y."/>
            <person name="Senoo K."/>
        </authorList>
    </citation>
    <scope>NUCLEOTIDE SEQUENCE [LARGE SCALE GENOMIC DNA]</scope>
    <source>
        <strain evidence="9">Red630</strain>
    </source>
</reference>
<dbReference type="InterPro" id="IPR034391">
    <property type="entry name" value="AdoMet-like_SPASM_containing"/>
</dbReference>
<keyword evidence="3" id="KW-0949">S-adenosyl-L-methionine</keyword>
<dbReference type="PROSITE" id="PS51918">
    <property type="entry name" value="RADICAL_SAM"/>
    <property type="match status" value="1"/>
</dbReference>
<dbReference type="Pfam" id="PF13186">
    <property type="entry name" value="SPASM"/>
    <property type="match status" value="1"/>
</dbReference>
<evidence type="ECO:0000256" key="6">
    <source>
        <dbReference type="ARBA" id="ARBA00023014"/>
    </source>
</evidence>
<dbReference type="CDD" id="cd21109">
    <property type="entry name" value="SPASM"/>
    <property type="match status" value="1"/>
</dbReference>
<dbReference type="InterPro" id="IPR023885">
    <property type="entry name" value="4Fe4S-binding_SPASM_dom"/>
</dbReference>
<dbReference type="PANTHER" id="PTHR11228">
    <property type="entry name" value="RADICAL SAM DOMAIN PROTEIN"/>
    <property type="match status" value="1"/>
</dbReference>
<evidence type="ECO:0000256" key="2">
    <source>
        <dbReference type="ARBA" id="ARBA00022485"/>
    </source>
</evidence>
<comment type="cofactor">
    <cofactor evidence="1">
        <name>[4Fe-4S] cluster</name>
        <dbReference type="ChEBI" id="CHEBI:49883"/>
    </cofactor>
</comment>
<feature type="domain" description="Radical SAM core" evidence="7">
    <location>
        <begin position="28"/>
        <end position="259"/>
    </location>
</feature>
<dbReference type="Gene3D" id="3.20.20.70">
    <property type="entry name" value="Aldolase class I"/>
    <property type="match status" value="1"/>
</dbReference>
<evidence type="ECO:0000256" key="1">
    <source>
        <dbReference type="ARBA" id="ARBA00001966"/>
    </source>
</evidence>
<protein>
    <recommendedName>
        <fullName evidence="7">Radical SAM core domain-containing protein</fullName>
    </recommendedName>
</protein>